<keyword evidence="4 5" id="KW-0456">Lyase</keyword>
<proteinExistence type="inferred from homology"/>
<feature type="active site" description="For OMPdecase activity" evidence="6">
    <location>
        <position position="58"/>
    </location>
</feature>
<comment type="catalytic activity">
    <reaction evidence="5 8">
        <text>orotidine 5'-phosphate + H(+) = UMP + CO2</text>
        <dbReference type="Rhea" id="RHEA:11596"/>
        <dbReference type="ChEBI" id="CHEBI:15378"/>
        <dbReference type="ChEBI" id="CHEBI:16526"/>
        <dbReference type="ChEBI" id="CHEBI:57538"/>
        <dbReference type="ChEBI" id="CHEBI:57865"/>
        <dbReference type="EC" id="4.1.1.23"/>
    </reaction>
</comment>
<dbReference type="InterPro" id="IPR047595">
    <property type="entry name" value="OMPdecase_arc"/>
</dbReference>
<evidence type="ECO:0000256" key="1">
    <source>
        <dbReference type="ARBA" id="ARBA00004861"/>
    </source>
</evidence>
<evidence type="ECO:0000256" key="3">
    <source>
        <dbReference type="ARBA" id="ARBA00022975"/>
    </source>
</evidence>
<feature type="binding site" evidence="5 7">
    <location>
        <position position="185"/>
    </location>
    <ligand>
        <name>substrate</name>
    </ligand>
</feature>
<dbReference type="InterPro" id="IPR011060">
    <property type="entry name" value="RibuloseP-bd_barrel"/>
</dbReference>
<dbReference type="GO" id="GO:0005829">
    <property type="term" value="C:cytosol"/>
    <property type="evidence" value="ECO:0007669"/>
    <property type="project" value="TreeGrafter"/>
</dbReference>
<comment type="pathway">
    <text evidence="1 5 8">Pyrimidine metabolism; UMP biosynthesis via de novo pathway; UMP from orotate: step 2/2.</text>
</comment>
<feature type="binding site" evidence="5">
    <location>
        <position position="9"/>
    </location>
    <ligand>
        <name>substrate</name>
    </ligand>
</feature>
<dbReference type="PANTHER" id="PTHR32119">
    <property type="entry name" value="OROTIDINE 5'-PHOSPHATE DECARBOXYLASE"/>
    <property type="match status" value="1"/>
</dbReference>
<dbReference type="Gene3D" id="3.20.20.70">
    <property type="entry name" value="Aldolase class I"/>
    <property type="match status" value="1"/>
</dbReference>
<feature type="active site" description="For OMPdecase activity" evidence="6">
    <location>
        <position position="61"/>
    </location>
</feature>
<sequence>MNKIILALDEPLDYKILKDISSQVAGIKIGWPLILEQGLEGIKNILKNFDNNIIFDLKLADIDSTMIKITTHLKNLGDSFIVHAFVGYNESIRELKEFLDKENKKMYLVSSMSHKGWNDNFYPYIKEVIKMTNPYGLVAPATRPKILKTVKKDFPEKIIISPGIGAQGAKIGDALCNGANYEIIGRSIYNSKDPIGTILEFQKIQEERLNECKRAETR</sequence>
<evidence type="ECO:0000256" key="4">
    <source>
        <dbReference type="ARBA" id="ARBA00023239"/>
    </source>
</evidence>
<dbReference type="GO" id="GO:0044205">
    <property type="term" value="P:'de novo' UMP biosynthetic process"/>
    <property type="evidence" value="ECO:0007669"/>
    <property type="project" value="UniProtKB-UniRule"/>
</dbReference>
<dbReference type="InterPro" id="IPR001754">
    <property type="entry name" value="OMPdeCOase_dom"/>
</dbReference>
<evidence type="ECO:0000313" key="11">
    <source>
        <dbReference type="Proteomes" id="UP000248044"/>
    </source>
</evidence>
<evidence type="ECO:0000256" key="8">
    <source>
        <dbReference type="RuleBase" id="RU000512"/>
    </source>
</evidence>
<reference evidence="10 11" key="1">
    <citation type="submission" date="2018-05" db="EMBL/GenBank/DDBJ databases">
        <title>Complete Genome Sequences of Extremely Thermoacidophilic, Metal-Mobilizing Type-Strain Members of the Archaeal Family Sulfolobaceae: Acidianus brierleyi DSM-1651T, Acidianus sulfidivorans DSM-18786T, Metallosphaera hakonensis DSM-7519T, and Metallosphaera prunae DSM-10039T.</title>
        <authorList>
            <person name="Counts J.A."/>
            <person name="Kelly R.M."/>
        </authorList>
    </citation>
    <scope>NUCLEOTIDE SEQUENCE [LARGE SCALE GENOMIC DNA]</scope>
    <source>
        <strain evidence="10 11">DSM 1651</strain>
    </source>
</reference>
<dbReference type="CDD" id="cd04725">
    <property type="entry name" value="OMP_decarboxylase_like"/>
    <property type="match status" value="1"/>
</dbReference>
<dbReference type="HAMAP" id="MF_01200_A">
    <property type="entry name" value="OMPdecase_type1_A"/>
    <property type="match status" value="1"/>
</dbReference>
<dbReference type="RefSeq" id="WP_110270652.1">
    <property type="nucleotide sequence ID" value="NZ_CP029289.2"/>
</dbReference>
<dbReference type="InterPro" id="IPR018089">
    <property type="entry name" value="OMPdecase_AS"/>
</dbReference>
<dbReference type="InterPro" id="IPR014732">
    <property type="entry name" value="OMPdecase"/>
</dbReference>
<feature type="binding site" evidence="5">
    <location>
        <begin position="56"/>
        <end position="65"/>
    </location>
    <ligand>
        <name>substrate</name>
    </ligand>
</feature>
<feature type="binding site" evidence="5 7">
    <location>
        <position position="28"/>
    </location>
    <ligand>
        <name>substrate</name>
    </ligand>
</feature>
<accession>A0A2U9IFF7</accession>
<dbReference type="KEGG" id="abri:DFR85_09345"/>
<protein>
    <recommendedName>
        <fullName evidence="5">Orotidine 5'-phosphate decarboxylase</fullName>
        <ecNumber evidence="5">4.1.1.23</ecNumber>
    </recommendedName>
    <alternativeName>
        <fullName evidence="5">OMP decarboxylase</fullName>
        <shortName evidence="5">OMPDCase</shortName>
        <shortName evidence="5">OMPdecase</shortName>
    </alternativeName>
</protein>
<dbReference type="InterPro" id="IPR013785">
    <property type="entry name" value="Aldolase_TIM"/>
</dbReference>
<evidence type="ECO:0000256" key="7">
    <source>
        <dbReference type="PIRSR" id="PIRSR614732-2"/>
    </source>
</evidence>
<dbReference type="PROSITE" id="PS00156">
    <property type="entry name" value="OMPDECASE"/>
    <property type="match status" value="1"/>
</dbReference>
<evidence type="ECO:0000256" key="2">
    <source>
        <dbReference type="ARBA" id="ARBA00022793"/>
    </source>
</evidence>
<dbReference type="GeneID" id="36832359"/>
<feature type="binding site" evidence="5 7">
    <location>
        <position position="186"/>
    </location>
    <ligand>
        <name>substrate</name>
    </ligand>
</feature>
<name>A0A2U9IFF7_9CREN</name>
<dbReference type="GO" id="GO:0006207">
    <property type="term" value="P:'de novo' pyrimidine nucleobase biosynthetic process"/>
    <property type="evidence" value="ECO:0007669"/>
    <property type="project" value="InterPro"/>
</dbReference>
<dbReference type="EMBL" id="CP029289">
    <property type="protein sequence ID" value="AWR94771.1"/>
    <property type="molecule type" value="Genomic_DNA"/>
</dbReference>
<dbReference type="GO" id="GO:0004590">
    <property type="term" value="F:orotidine-5'-phosphate decarboxylase activity"/>
    <property type="evidence" value="ECO:0007669"/>
    <property type="project" value="UniProtKB-UniRule"/>
</dbReference>
<dbReference type="SUPFAM" id="SSF51366">
    <property type="entry name" value="Ribulose-phoshate binding barrel"/>
    <property type="match status" value="1"/>
</dbReference>
<dbReference type="NCBIfam" id="TIGR01740">
    <property type="entry name" value="pyrF"/>
    <property type="match status" value="1"/>
</dbReference>
<keyword evidence="11" id="KW-1185">Reference proteome</keyword>
<comment type="subunit">
    <text evidence="5">Homodimer.</text>
</comment>
<dbReference type="Proteomes" id="UP000248044">
    <property type="component" value="Chromosome"/>
</dbReference>
<keyword evidence="3 5" id="KW-0665">Pyrimidine biosynthesis</keyword>
<organism evidence="10 11">
    <name type="scientific">Acidianus brierleyi</name>
    <dbReference type="NCBI Taxonomy" id="41673"/>
    <lineage>
        <taxon>Archaea</taxon>
        <taxon>Thermoproteota</taxon>
        <taxon>Thermoprotei</taxon>
        <taxon>Sulfolobales</taxon>
        <taxon>Sulfolobaceae</taxon>
        <taxon>Acidianus</taxon>
    </lineage>
</organism>
<gene>
    <name evidence="5 10" type="primary">pyrF</name>
    <name evidence="10" type="ORF">DFR85_09345</name>
</gene>
<feature type="active site" description="For OMPdecase activity" evidence="6">
    <location>
        <position position="56"/>
    </location>
</feature>
<dbReference type="UniPathway" id="UPA00070">
    <property type="reaction ID" value="UER00120"/>
</dbReference>
<evidence type="ECO:0000259" key="9">
    <source>
        <dbReference type="SMART" id="SM00934"/>
    </source>
</evidence>
<comment type="function">
    <text evidence="5">Catalyzes the decarboxylation of orotidine 5'-monophosphate (OMP) to uridine 5'-monophosphate (UMP).</text>
</comment>
<evidence type="ECO:0000313" key="10">
    <source>
        <dbReference type="EMBL" id="AWR94771.1"/>
    </source>
</evidence>
<dbReference type="AlphaFoldDB" id="A0A2U9IFF7"/>
<keyword evidence="2 5" id="KW-0210">Decarboxylase</keyword>
<feature type="domain" description="Orotidine 5'-phosphate decarboxylase" evidence="9">
    <location>
        <begin position="3"/>
        <end position="201"/>
    </location>
</feature>
<evidence type="ECO:0000256" key="5">
    <source>
        <dbReference type="HAMAP-Rule" id="MF_01200"/>
    </source>
</evidence>
<comment type="similarity">
    <text evidence="5">Belongs to the OMP decarboxylase family. Type 1 subfamily.</text>
</comment>
<feature type="binding site" evidence="5">
    <location>
        <begin position="162"/>
        <end position="172"/>
    </location>
    <ligand>
        <name>substrate</name>
    </ligand>
</feature>
<feature type="active site" description="Proton donor" evidence="5">
    <location>
        <position position="58"/>
    </location>
</feature>
<dbReference type="Pfam" id="PF00215">
    <property type="entry name" value="OMPdecase"/>
    <property type="match status" value="1"/>
</dbReference>
<feature type="binding site" evidence="5 7">
    <location>
        <position position="113"/>
    </location>
    <ligand>
        <name>substrate</name>
    </ligand>
</feature>
<dbReference type="SMART" id="SM00934">
    <property type="entry name" value="OMPdecase"/>
    <property type="match status" value="1"/>
</dbReference>
<dbReference type="OrthoDB" id="94124at2157"/>
<evidence type="ECO:0000256" key="6">
    <source>
        <dbReference type="PIRSR" id="PIRSR614732-1"/>
    </source>
</evidence>
<dbReference type="EC" id="4.1.1.23" evidence="5"/>
<dbReference type="PANTHER" id="PTHR32119:SF2">
    <property type="entry name" value="OROTIDINE 5'-PHOSPHATE DECARBOXYLASE"/>
    <property type="match status" value="1"/>
</dbReference>